<evidence type="ECO:0000313" key="3">
    <source>
        <dbReference type="Proteomes" id="UP000016933"/>
    </source>
</evidence>
<dbReference type="Proteomes" id="UP000016933">
    <property type="component" value="Unassembled WGS sequence"/>
</dbReference>
<proteinExistence type="predicted"/>
<organism evidence="2 3">
    <name type="scientific">Dothistroma septosporum (strain NZE10 / CBS 128990)</name>
    <name type="common">Red band needle blight fungus</name>
    <name type="synonym">Mycosphaerella pini</name>
    <dbReference type="NCBI Taxonomy" id="675120"/>
    <lineage>
        <taxon>Eukaryota</taxon>
        <taxon>Fungi</taxon>
        <taxon>Dikarya</taxon>
        <taxon>Ascomycota</taxon>
        <taxon>Pezizomycotina</taxon>
        <taxon>Dothideomycetes</taxon>
        <taxon>Dothideomycetidae</taxon>
        <taxon>Mycosphaerellales</taxon>
        <taxon>Mycosphaerellaceae</taxon>
        <taxon>Dothistroma</taxon>
    </lineage>
</organism>
<evidence type="ECO:0000313" key="2">
    <source>
        <dbReference type="EMBL" id="EME49925.1"/>
    </source>
</evidence>
<reference evidence="3" key="1">
    <citation type="journal article" date="2012" name="PLoS Genet.">
        <title>The genomes of the fungal plant pathogens Cladosporium fulvum and Dothistroma septosporum reveal adaptation to different hosts and lifestyles but also signatures of common ancestry.</title>
        <authorList>
            <person name="de Wit P.J.G.M."/>
            <person name="van der Burgt A."/>
            <person name="Oekmen B."/>
            <person name="Stergiopoulos I."/>
            <person name="Abd-Elsalam K.A."/>
            <person name="Aerts A.L."/>
            <person name="Bahkali A.H."/>
            <person name="Beenen H.G."/>
            <person name="Chettri P."/>
            <person name="Cox M.P."/>
            <person name="Datema E."/>
            <person name="de Vries R.P."/>
            <person name="Dhillon B."/>
            <person name="Ganley A.R."/>
            <person name="Griffiths S.A."/>
            <person name="Guo Y."/>
            <person name="Hamelin R.C."/>
            <person name="Henrissat B."/>
            <person name="Kabir M.S."/>
            <person name="Jashni M.K."/>
            <person name="Kema G."/>
            <person name="Klaubauf S."/>
            <person name="Lapidus A."/>
            <person name="Levasseur A."/>
            <person name="Lindquist E."/>
            <person name="Mehrabi R."/>
            <person name="Ohm R.A."/>
            <person name="Owen T.J."/>
            <person name="Salamov A."/>
            <person name="Schwelm A."/>
            <person name="Schijlen E."/>
            <person name="Sun H."/>
            <person name="van den Burg H.A."/>
            <person name="van Ham R.C.H.J."/>
            <person name="Zhang S."/>
            <person name="Goodwin S.B."/>
            <person name="Grigoriev I.V."/>
            <person name="Collemare J."/>
            <person name="Bradshaw R.E."/>
        </authorList>
    </citation>
    <scope>NUCLEOTIDE SEQUENCE [LARGE SCALE GENOMIC DNA]</scope>
    <source>
        <strain evidence="3">NZE10 / CBS 128990</strain>
    </source>
</reference>
<reference evidence="2 3" key="2">
    <citation type="journal article" date="2012" name="PLoS Pathog.">
        <title>Diverse lifestyles and strategies of plant pathogenesis encoded in the genomes of eighteen Dothideomycetes fungi.</title>
        <authorList>
            <person name="Ohm R.A."/>
            <person name="Feau N."/>
            <person name="Henrissat B."/>
            <person name="Schoch C.L."/>
            <person name="Horwitz B.A."/>
            <person name="Barry K.W."/>
            <person name="Condon B.J."/>
            <person name="Copeland A.C."/>
            <person name="Dhillon B."/>
            <person name="Glaser F."/>
            <person name="Hesse C.N."/>
            <person name="Kosti I."/>
            <person name="LaButti K."/>
            <person name="Lindquist E.A."/>
            <person name="Lucas S."/>
            <person name="Salamov A.A."/>
            <person name="Bradshaw R.E."/>
            <person name="Ciuffetti L."/>
            <person name="Hamelin R.C."/>
            <person name="Kema G.H.J."/>
            <person name="Lawrence C."/>
            <person name="Scott J.A."/>
            <person name="Spatafora J.W."/>
            <person name="Turgeon B.G."/>
            <person name="de Wit P.J.G.M."/>
            <person name="Zhong S."/>
            <person name="Goodwin S.B."/>
            <person name="Grigoriev I.V."/>
        </authorList>
    </citation>
    <scope>NUCLEOTIDE SEQUENCE [LARGE SCALE GENOMIC DNA]</scope>
    <source>
        <strain evidence="3">NZE10 / CBS 128990</strain>
    </source>
</reference>
<dbReference type="HOGENOM" id="CLU_2671028_0_0_1"/>
<accession>N1Q4V4</accession>
<gene>
    <name evidence="2" type="ORF">DOTSEDRAFT_68668</name>
</gene>
<name>N1Q4V4_DOTSN</name>
<sequence>MSISLTSQARTSTSTSILSTEYAVPSSATARPRPDLGVYDFCSKSNHHTHEPLVHAPRRTCNHIVRDAICRNNRD</sequence>
<feature type="region of interest" description="Disordered" evidence="1">
    <location>
        <begin position="1"/>
        <end position="30"/>
    </location>
</feature>
<protein>
    <submittedName>
        <fullName evidence="2">Uncharacterized protein</fullName>
    </submittedName>
</protein>
<dbReference type="EMBL" id="KB446535">
    <property type="protein sequence ID" value="EME49925.1"/>
    <property type="molecule type" value="Genomic_DNA"/>
</dbReference>
<feature type="compositionally biased region" description="Polar residues" evidence="1">
    <location>
        <begin position="1"/>
        <end position="19"/>
    </location>
</feature>
<dbReference type="AlphaFoldDB" id="N1Q4V4"/>
<evidence type="ECO:0000256" key="1">
    <source>
        <dbReference type="SAM" id="MobiDB-lite"/>
    </source>
</evidence>
<keyword evidence="3" id="KW-1185">Reference proteome</keyword>